<dbReference type="SUPFAM" id="SSF46689">
    <property type="entry name" value="Homeodomain-like"/>
    <property type="match status" value="1"/>
</dbReference>
<dbReference type="AlphaFoldDB" id="A0A0P8DAR1"/>
<reference evidence="1 2" key="1">
    <citation type="submission" date="2015-09" db="EMBL/GenBank/DDBJ databases">
        <title>Identification and resolution of microdiversity through metagenomic sequencing of parallel consortia.</title>
        <authorList>
            <person name="Nelson W.C."/>
            <person name="Romine M.F."/>
            <person name="Lindemann S.R."/>
        </authorList>
    </citation>
    <scope>NUCLEOTIDE SEQUENCE [LARGE SCALE GENOMIC DNA]</scope>
    <source>
        <strain evidence="1">Ana</strain>
    </source>
</reference>
<dbReference type="Gene3D" id="1.10.10.10">
    <property type="entry name" value="Winged helix-like DNA-binding domain superfamily/Winged helix DNA-binding domain"/>
    <property type="match status" value="1"/>
</dbReference>
<proteinExistence type="predicted"/>
<organism evidence="1 2">
    <name type="scientific">Phormidesmis priestleyi Ana</name>
    <dbReference type="NCBI Taxonomy" id="1666911"/>
    <lineage>
        <taxon>Bacteria</taxon>
        <taxon>Bacillati</taxon>
        <taxon>Cyanobacteriota</taxon>
        <taxon>Cyanophyceae</taxon>
        <taxon>Leptolyngbyales</taxon>
        <taxon>Leptolyngbyaceae</taxon>
        <taxon>Phormidesmis</taxon>
    </lineage>
</organism>
<gene>
    <name evidence="1" type="ORF">HLUCCA11_19340</name>
</gene>
<evidence type="ECO:0000313" key="1">
    <source>
        <dbReference type="EMBL" id="KPQ33160.1"/>
    </source>
</evidence>
<protein>
    <recommendedName>
        <fullName evidence="3">DUF433 domain-containing protein</fullName>
    </recommendedName>
</protein>
<evidence type="ECO:0008006" key="3">
    <source>
        <dbReference type="Google" id="ProtNLM"/>
    </source>
</evidence>
<dbReference type="InterPro" id="IPR036388">
    <property type="entry name" value="WH-like_DNA-bd_sf"/>
</dbReference>
<dbReference type="InterPro" id="IPR007367">
    <property type="entry name" value="DUF433"/>
</dbReference>
<dbReference type="EMBL" id="LJZR01000037">
    <property type="protein sequence ID" value="KPQ33160.1"/>
    <property type="molecule type" value="Genomic_DNA"/>
</dbReference>
<accession>A0A0P8DAR1</accession>
<comment type="caution">
    <text evidence="1">The sequence shown here is derived from an EMBL/GenBank/DDBJ whole genome shotgun (WGS) entry which is preliminary data.</text>
</comment>
<dbReference type="STRING" id="1666911.HLUCCA11_19340"/>
<evidence type="ECO:0000313" key="2">
    <source>
        <dbReference type="Proteomes" id="UP000050465"/>
    </source>
</evidence>
<sequence length="76" mass="8498">MVTLMENATALDMLERHPDKVSGAWVFKGTRVPVSAFFENLKDGASVDQFLEWFPGVARSQVGALLDYEQQAAFDF</sequence>
<dbReference type="Pfam" id="PF04255">
    <property type="entry name" value="DUF433"/>
    <property type="match status" value="1"/>
</dbReference>
<dbReference type="InterPro" id="IPR009057">
    <property type="entry name" value="Homeodomain-like_sf"/>
</dbReference>
<dbReference type="Proteomes" id="UP000050465">
    <property type="component" value="Unassembled WGS sequence"/>
</dbReference>
<name>A0A0P8DAR1_9CYAN</name>